<evidence type="ECO:0000313" key="9">
    <source>
        <dbReference type="Proteomes" id="UP001305779"/>
    </source>
</evidence>
<feature type="transmembrane region" description="Helical" evidence="6">
    <location>
        <begin position="225"/>
        <end position="245"/>
    </location>
</feature>
<evidence type="ECO:0000256" key="2">
    <source>
        <dbReference type="ARBA" id="ARBA00022692"/>
    </source>
</evidence>
<feature type="domain" description="Major facilitator superfamily (MFS) profile" evidence="7">
    <location>
        <begin position="74"/>
        <end position="539"/>
    </location>
</feature>
<feature type="transmembrane region" description="Helical" evidence="6">
    <location>
        <begin position="333"/>
        <end position="360"/>
    </location>
</feature>
<feature type="region of interest" description="Disordered" evidence="5">
    <location>
        <begin position="1"/>
        <end position="33"/>
    </location>
</feature>
<comment type="caution">
    <text evidence="8">The sequence shown here is derived from an EMBL/GenBank/DDBJ whole genome shotgun (WGS) entry which is preliminary data.</text>
</comment>
<evidence type="ECO:0000256" key="4">
    <source>
        <dbReference type="ARBA" id="ARBA00023136"/>
    </source>
</evidence>
<evidence type="ECO:0000256" key="1">
    <source>
        <dbReference type="ARBA" id="ARBA00004141"/>
    </source>
</evidence>
<gene>
    <name evidence="8" type="ORF">PRZ48_010173</name>
</gene>
<dbReference type="PROSITE" id="PS50850">
    <property type="entry name" value="MFS"/>
    <property type="match status" value="1"/>
</dbReference>
<dbReference type="Gene3D" id="1.20.1250.20">
    <property type="entry name" value="MFS general substrate transporter like domains"/>
    <property type="match status" value="1"/>
</dbReference>
<dbReference type="Gene3D" id="1.20.1720.10">
    <property type="entry name" value="Multidrug resistance protein D"/>
    <property type="match status" value="1"/>
</dbReference>
<feature type="transmembrane region" description="Helical" evidence="6">
    <location>
        <begin position="467"/>
        <end position="486"/>
    </location>
</feature>
<evidence type="ECO:0000256" key="5">
    <source>
        <dbReference type="SAM" id="MobiDB-lite"/>
    </source>
</evidence>
<dbReference type="InterPro" id="IPR036259">
    <property type="entry name" value="MFS_trans_sf"/>
</dbReference>
<reference evidence="8 9" key="1">
    <citation type="journal article" date="2023" name="G3 (Bethesda)">
        <title>A chromosome-level genome assembly of Zasmidium syzygii isolated from banana leaves.</title>
        <authorList>
            <person name="van Westerhoven A.C."/>
            <person name="Mehrabi R."/>
            <person name="Talebi R."/>
            <person name="Steentjes M.B.F."/>
            <person name="Corcolon B."/>
            <person name="Chong P.A."/>
            <person name="Kema G.H.J."/>
            <person name="Seidl M.F."/>
        </authorList>
    </citation>
    <scope>NUCLEOTIDE SEQUENCE [LARGE SCALE GENOMIC DNA]</scope>
    <source>
        <strain evidence="8 9">P124</strain>
    </source>
</reference>
<keyword evidence="9" id="KW-1185">Reference proteome</keyword>
<dbReference type="InterPro" id="IPR020846">
    <property type="entry name" value="MFS_dom"/>
</dbReference>
<evidence type="ECO:0000259" key="7">
    <source>
        <dbReference type="PROSITE" id="PS50850"/>
    </source>
</evidence>
<feature type="transmembrane region" description="Helical" evidence="6">
    <location>
        <begin position="433"/>
        <end position="455"/>
    </location>
</feature>
<feature type="transmembrane region" description="Helical" evidence="6">
    <location>
        <begin position="298"/>
        <end position="321"/>
    </location>
</feature>
<feature type="transmembrane region" description="Helical" evidence="6">
    <location>
        <begin position="139"/>
        <end position="157"/>
    </location>
</feature>
<dbReference type="InterPro" id="IPR011701">
    <property type="entry name" value="MFS"/>
</dbReference>
<name>A0ABR0EDU1_ZASCE</name>
<feature type="transmembrane region" description="Helical" evidence="6">
    <location>
        <begin position="266"/>
        <end position="286"/>
    </location>
</feature>
<evidence type="ECO:0000256" key="6">
    <source>
        <dbReference type="SAM" id="Phobius"/>
    </source>
</evidence>
<dbReference type="EMBL" id="JAXOVC010000007">
    <property type="protein sequence ID" value="KAK4499655.1"/>
    <property type="molecule type" value="Genomic_DNA"/>
</dbReference>
<organism evidence="8 9">
    <name type="scientific">Zasmidium cellare</name>
    <name type="common">Wine cellar mold</name>
    <name type="synonym">Racodium cellare</name>
    <dbReference type="NCBI Taxonomy" id="395010"/>
    <lineage>
        <taxon>Eukaryota</taxon>
        <taxon>Fungi</taxon>
        <taxon>Dikarya</taxon>
        <taxon>Ascomycota</taxon>
        <taxon>Pezizomycotina</taxon>
        <taxon>Dothideomycetes</taxon>
        <taxon>Dothideomycetidae</taxon>
        <taxon>Mycosphaerellales</taxon>
        <taxon>Mycosphaerellaceae</taxon>
        <taxon>Zasmidium</taxon>
    </lineage>
</organism>
<sequence length="560" mass="59754">MVASQGTPKRNSNDDDDAANENTPLIAGEDEPSLYRTLSRQNNQGEILPPDNGDIELAKNANASERPGAGLYATISVLLLGVFISNIDSSLILATYGQISSEFNDFESGSWLISGFVLAQCVVQPLYGKLSDIYGRKACLQTSYILFTLGTVGLWFGQTMGQVIAARVVQGAGAAGMTSMVSIIITDLVPIHEVASIRSYVNVLQTTGRSCGGVVGGALTQAVGWRWAFGIQVPFTVIAILLVQWRLHIPSRDTTEQTKWQKLRRIDFAGATLLCISIFAGCFILETGGQKFDWKSPIIIAMGVVFGVTAIVFVVSSRFAAEPIFPLRLFSHYAVWTNYVIGLLQILVQFSLTMVVPLYFQVTARASTAAAGAYLIPAFAGNTIGGLLSGYWIKSTGLYKPPTVLAPVLSILAVTLCFTLWNGHTTVLESLAILPGGMAAGMVSSSTFVGLAAGVAEEDIAVAASGLYLFMNIGAIAGASAGSAVWQTSLRSGLATALEGVRNGPEIMRRALTDITYVQNASREIRNLVVPAFIYSFHQVNQTAQDLEQEIGHTLDASGL</sequence>
<protein>
    <recommendedName>
        <fullName evidence="7">Major facilitator superfamily (MFS) profile domain-containing protein</fullName>
    </recommendedName>
</protein>
<dbReference type="SUPFAM" id="SSF103473">
    <property type="entry name" value="MFS general substrate transporter"/>
    <property type="match status" value="1"/>
</dbReference>
<dbReference type="PANTHER" id="PTHR23501:SF33">
    <property type="entry name" value="MAJOR FACILITATOR SUPERFAMILY (MFS) PROFILE DOMAIN-CONTAINING PROTEIN"/>
    <property type="match status" value="1"/>
</dbReference>
<dbReference type="PANTHER" id="PTHR23501">
    <property type="entry name" value="MAJOR FACILITATOR SUPERFAMILY"/>
    <property type="match status" value="1"/>
</dbReference>
<evidence type="ECO:0000313" key="8">
    <source>
        <dbReference type="EMBL" id="KAK4499655.1"/>
    </source>
</evidence>
<accession>A0ABR0EDU1</accession>
<dbReference type="Proteomes" id="UP001305779">
    <property type="component" value="Unassembled WGS sequence"/>
</dbReference>
<dbReference type="Pfam" id="PF07690">
    <property type="entry name" value="MFS_1"/>
    <property type="match status" value="1"/>
</dbReference>
<keyword evidence="3 6" id="KW-1133">Transmembrane helix</keyword>
<feature type="transmembrane region" description="Helical" evidence="6">
    <location>
        <begin position="372"/>
        <end position="392"/>
    </location>
</feature>
<feature type="transmembrane region" description="Helical" evidence="6">
    <location>
        <begin position="69"/>
        <end position="96"/>
    </location>
</feature>
<comment type="subcellular location">
    <subcellularLocation>
        <location evidence="1">Membrane</location>
        <topology evidence="1">Multi-pass membrane protein</topology>
    </subcellularLocation>
</comment>
<feature type="transmembrane region" description="Helical" evidence="6">
    <location>
        <begin position="404"/>
        <end position="421"/>
    </location>
</feature>
<feature type="compositionally biased region" description="Polar residues" evidence="5">
    <location>
        <begin position="1"/>
        <end position="10"/>
    </location>
</feature>
<evidence type="ECO:0000256" key="3">
    <source>
        <dbReference type="ARBA" id="ARBA00022989"/>
    </source>
</evidence>
<keyword evidence="4 6" id="KW-0472">Membrane</keyword>
<keyword evidence="2 6" id="KW-0812">Transmembrane</keyword>
<proteinExistence type="predicted"/>